<sequence>MRIAKEKQSWLIVMVDGHRWLEKLGRNAKLQESASEKKSFSHYPYPILPCLTTSQCAVQQMPTDMTTPLETVLVAISLGFEFLVSRCISYHLPSRTRCE</sequence>
<evidence type="ECO:0000313" key="2">
    <source>
        <dbReference type="Proteomes" id="UP001234178"/>
    </source>
</evidence>
<gene>
    <name evidence="1" type="ORF">OUZ56_007660</name>
</gene>
<comment type="caution">
    <text evidence="1">The sequence shown here is derived from an EMBL/GenBank/DDBJ whole genome shotgun (WGS) entry which is preliminary data.</text>
</comment>
<organism evidence="1 2">
    <name type="scientific">Daphnia magna</name>
    <dbReference type="NCBI Taxonomy" id="35525"/>
    <lineage>
        <taxon>Eukaryota</taxon>
        <taxon>Metazoa</taxon>
        <taxon>Ecdysozoa</taxon>
        <taxon>Arthropoda</taxon>
        <taxon>Crustacea</taxon>
        <taxon>Branchiopoda</taxon>
        <taxon>Diplostraca</taxon>
        <taxon>Cladocera</taxon>
        <taxon>Anomopoda</taxon>
        <taxon>Daphniidae</taxon>
        <taxon>Daphnia</taxon>
    </lineage>
</organism>
<dbReference type="Proteomes" id="UP001234178">
    <property type="component" value="Unassembled WGS sequence"/>
</dbReference>
<reference evidence="1 2" key="1">
    <citation type="journal article" date="2023" name="Nucleic Acids Res.">
        <title>The hologenome of Daphnia magna reveals possible DNA methylation and microbiome-mediated evolution of the host genome.</title>
        <authorList>
            <person name="Chaturvedi A."/>
            <person name="Li X."/>
            <person name="Dhandapani V."/>
            <person name="Marshall H."/>
            <person name="Kissane S."/>
            <person name="Cuenca-Cambronero M."/>
            <person name="Asole G."/>
            <person name="Calvet F."/>
            <person name="Ruiz-Romero M."/>
            <person name="Marangio P."/>
            <person name="Guigo R."/>
            <person name="Rago D."/>
            <person name="Mirbahai L."/>
            <person name="Eastwood N."/>
            <person name="Colbourne J.K."/>
            <person name="Zhou J."/>
            <person name="Mallon E."/>
            <person name="Orsini L."/>
        </authorList>
    </citation>
    <scope>NUCLEOTIDE SEQUENCE [LARGE SCALE GENOMIC DNA]</scope>
    <source>
        <strain evidence="1">LRV0_1</strain>
    </source>
</reference>
<name>A0ABR0AAY6_9CRUS</name>
<protein>
    <submittedName>
        <fullName evidence="1">Uncharacterized protein</fullName>
    </submittedName>
</protein>
<accession>A0ABR0AAY6</accession>
<proteinExistence type="predicted"/>
<evidence type="ECO:0000313" key="1">
    <source>
        <dbReference type="EMBL" id="KAK4022180.1"/>
    </source>
</evidence>
<dbReference type="EMBL" id="JAOYFB010000037">
    <property type="protein sequence ID" value="KAK4022180.1"/>
    <property type="molecule type" value="Genomic_DNA"/>
</dbReference>
<keyword evidence="2" id="KW-1185">Reference proteome</keyword>